<organism evidence="1 2">
    <name type="scientific">Salinibacillus aidingensis</name>
    <dbReference type="NCBI Taxonomy" id="237684"/>
    <lineage>
        <taxon>Bacteria</taxon>
        <taxon>Bacillati</taxon>
        <taxon>Bacillota</taxon>
        <taxon>Bacilli</taxon>
        <taxon>Bacillales</taxon>
        <taxon>Bacillaceae</taxon>
        <taxon>Salinibacillus</taxon>
    </lineage>
</organism>
<name>A0ABP3LJ52_9BACI</name>
<sequence length="140" mass="15889">MEEVFHEEMNDHDIENYSMFYLHKDKAAEKGIVLYQTPPKKNTSLVYFKANVSKGAGDKWEWAASASCNQKWGQTTITDGGPYIYCGTVGSKYEKVLVDGEEAQMVLLDEAQIWYHLTGNKNAEGKAILVDGSEEWFHKD</sequence>
<gene>
    <name evidence="1" type="ORF">GCM10008986_31950</name>
</gene>
<proteinExistence type="predicted"/>
<evidence type="ECO:0000313" key="2">
    <source>
        <dbReference type="Proteomes" id="UP001500880"/>
    </source>
</evidence>
<reference evidence="2" key="1">
    <citation type="journal article" date="2019" name="Int. J. Syst. Evol. Microbiol.">
        <title>The Global Catalogue of Microorganisms (GCM) 10K type strain sequencing project: providing services to taxonomists for standard genome sequencing and annotation.</title>
        <authorList>
            <consortium name="The Broad Institute Genomics Platform"/>
            <consortium name="The Broad Institute Genome Sequencing Center for Infectious Disease"/>
            <person name="Wu L."/>
            <person name="Ma J."/>
        </authorList>
    </citation>
    <scope>NUCLEOTIDE SEQUENCE [LARGE SCALE GENOMIC DNA]</scope>
    <source>
        <strain evidence="2">JCM 12389</strain>
    </source>
</reference>
<comment type="caution">
    <text evidence="1">The sequence shown here is derived from an EMBL/GenBank/DDBJ whole genome shotgun (WGS) entry which is preliminary data.</text>
</comment>
<keyword evidence="2" id="KW-1185">Reference proteome</keyword>
<protein>
    <submittedName>
        <fullName evidence="1">Uncharacterized protein</fullName>
    </submittedName>
</protein>
<dbReference type="Proteomes" id="UP001500880">
    <property type="component" value="Unassembled WGS sequence"/>
</dbReference>
<evidence type="ECO:0000313" key="1">
    <source>
        <dbReference type="EMBL" id="GAA0501993.1"/>
    </source>
</evidence>
<accession>A0ABP3LJ52</accession>
<dbReference type="EMBL" id="BAAADO010000008">
    <property type="protein sequence ID" value="GAA0501993.1"/>
    <property type="molecule type" value="Genomic_DNA"/>
</dbReference>